<feature type="compositionally biased region" description="Basic residues" evidence="6">
    <location>
        <begin position="1238"/>
        <end position="1247"/>
    </location>
</feature>
<evidence type="ECO:0000313" key="8">
    <source>
        <dbReference type="EnsemblMetazoa" id="tetur04g06810.1"/>
    </source>
</evidence>
<dbReference type="GO" id="GO:0045892">
    <property type="term" value="P:negative regulation of DNA-templated transcription"/>
    <property type="evidence" value="ECO:0007669"/>
    <property type="project" value="TreeGrafter"/>
</dbReference>
<dbReference type="InterPro" id="IPR001965">
    <property type="entry name" value="Znf_PHD"/>
</dbReference>
<feature type="region of interest" description="Disordered" evidence="6">
    <location>
        <begin position="826"/>
        <end position="877"/>
    </location>
</feature>
<dbReference type="STRING" id="32264.T1K2Z2"/>
<feature type="compositionally biased region" description="Basic and acidic residues" evidence="6">
    <location>
        <begin position="826"/>
        <end position="840"/>
    </location>
</feature>
<keyword evidence="9" id="KW-1185">Reference proteome</keyword>
<keyword evidence="2 4" id="KW-0863">Zinc-finger</keyword>
<dbReference type="GO" id="GO:0031213">
    <property type="term" value="C:RSF complex"/>
    <property type="evidence" value="ECO:0007669"/>
    <property type="project" value="InterPro"/>
</dbReference>
<reference evidence="8" key="2">
    <citation type="submission" date="2015-06" db="UniProtKB">
        <authorList>
            <consortium name="EnsemblMetazoa"/>
        </authorList>
    </citation>
    <scope>IDENTIFICATION</scope>
</reference>
<reference evidence="9" key="1">
    <citation type="submission" date="2011-08" db="EMBL/GenBank/DDBJ databases">
        <authorList>
            <person name="Rombauts S."/>
        </authorList>
    </citation>
    <scope>NUCLEOTIDE SEQUENCE</scope>
    <source>
        <strain evidence="9">London</strain>
    </source>
</reference>
<feature type="compositionally biased region" description="Pro residues" evidence="6">
    <location>
        <begin position="1491"/>
        <end position="1501"/>
    </location>
</feature>
<organism evidence="8 9">
    <name type="scientific">Tetranychus urticae</name>
    <name type="common">Two-spotted spider mite</name>
    <dbReference type="NCBI Taxonomy" id="32264"/>
    <lineage>
        <taxon>Eukaryota</taxon>
        <taxon>Metazoa</taxon>
        <taxon>Ecdysozoa</taxon>
        <taxon>Arthropoda</taxon>
        <taxon>Chelicerata</taxon>
        <taxon>Arachnida</taxon>
        <taxon>Acari</taxon>
        <taxon>Acariformes</taxon>
        <taxon>Trombidiformes</taxon>
        <taxon>Prostigmata</taxon>
        <taxon>Eleutherengona</taxon>
        <taxon>Raphignathae</taxon>
        <taxon>Tetranychoidea</taxon>
        <taxon>Tetranychidae</taxon>
        <taxon>Tetranychus</taxon>
    </lineage>
</organism>
<evidence type="ECO:0000256" key="1">
    <source>
        <dbReference type="ARBA" id="ARBA00022723"/>
    </source>
</evidence>
<feature type="compositionally biased region" description="Low complexity" evidence="6">
    <location>
        <begin position="416"/>
        <end position="439"/>
    </location>
</feature>
<feature type="compositionally biased region" description="Low complexity" evidence="6">
    <location>
        <begin position="648"/>
        <end position="660"/>
    </location>
</feature>
<dbReference type="InterPro" id="IPR019787">
    <property type="entry name" value="Znf_PHD-finger"/>
</dbReference>
<feature type="region of interest" description="Disordered" evidence="6">
    <location>
        <begin position="1332"/>
        <end position="1366"/>
    </location>
</feature>
<feature type="region of interest" description="Disordered" evidence="6">
    <location>
        <begin position="1390"/>
        <end position="1724"/>
    </location>
</feature>
<feature type="compositionally biased region" description="Pro residues" evidence="6">
    <location>
        <begin position="1553"/>
        <end position="1567"/>
    </location>
</feature>
<feature type="compositionally biased region" description="Basic and acidic residues" evidence="6">
    <location>
        <begin position="567"/>
        <end position="590"/>
    </location>
</feature>
<feature type="compositionally biased region" description="Basic residues" evidence="6">
    <location>
        <begin position="475"/>
        <end position="490"/>
    </location>
</feature>
<feature type="compositionally biased region" description="Basic and acidic residues" evidence="6">
    <location>
        <begin position="1274"/>
        <end position="1284"/>
    </location>
</feature>
<evidence type="ECO:0000256" key="3">
    <source>
        <dbReference type="ARBA" id="ARBA00022833"/>
    </source>
</evidence>
<protein>
    <recommendedName>
        <fullName evidence="7">PHD-type domain-containing protein</fullName>
    </recommendedName>
</protein>
<evidence type="ECO:0000313" key="9">
    <source>
        <dbReference type="Proteomes" id="UP000015104"/>
    </source>
</evidence>
<evidence type="ECO:0000256" key="6">
    <source>
        <dbReference type="SAM" id="MobiDB-lite"/>
    </source>
</evidence>
<dbReference type="eggNOG" id="ENOG502QW8S">
    <property type="taxonomic scope" value="Eukaryota"/>
</dbReference>
<feature type="compositionally biased region" description="Basic residues" evidence="6">
    <location>
        <begin position="1047"/>
        <end position="1068"/>
    </location>
</feature>
<feature type="compositionally biased region" description="Basic and acidic residues" evidence="6">
    <location>
        <begin position="1183"/>
        <end position="1193"/>
    </location>
</feature>
<feature type="compositionally biased region" description="Pro residues" evidence="6">
    <location>
        <begin position="1605"/>
        <end position="1620"/>
    </location>
</feature>
<keyword evidence="3" id="KW-0862">Zinc</keyword>
<sequence length="1724" mass="194231">MEPEEAVENCIEPEKASCTVESNDVDMSSPKQEETENKINTKENPICENDSNFAVICSFIEQFGSSLDLHLDIAKLKTMLETNDTTPEELVELHIKLLRKRRKYIQRDKWERALARFISEYSNVDAWELERYGYKNVNLGIRITAFKTLLEAQFDYNAKFKSSINAMEASTLRLAPIGRDIHGNQYWYQLDPHSCLRVYREEPDDENSWILIAKDKDDLAALISNLKSQSLDQLKDSAPVSENISENEDSNLNESSVNIKEEPREEKSSLLKQNHLIEVKSENHDELKEPNVEHLEELTCYQRSQNKCIPKNEIKKEICMEPKQSTNLTSESSSSSNNVHFNASNYLSSIDSEVGDVLNDILDKISSDSTPMHKSFDVEFQDIIDLCNQLVDQVCANSHLPILPPNSSKPSHEQIPLITPLKSSSPSLPSPLTSSLASTCPVKPSLEESENLQDQEENKKESEDEELKSTISGSAKKRGRKPKRGLRKRAPQNQNDRNLDEKSESESQSATDVKPTKVDTKTRGRRGGGRGRGRKVSIPELEIIEKAARSPSPQPVKRQSRRIQALQEKKNAELAEKVKREQQLLEEMAKKMQANKVKSQENSCDSFSRDSKKDNVYQTEDSSSDSDHVTTKKRTKKRKRGKGGKAGKAGCPWDSASSSESSEEEEEEEIEEEDDEVLQFDDNEDEFACEEPDPDAEPIILKRARTAKKIKEKITDQGSSSEAEEEINDDTPCQRCGKYDHPEWILLCDKCDTGFHTACLKPPLMLIPDGDWFCPPCENLFLLEKLEEKFEALAKALEKRELEEMRKQRLKQVAASLDALSKPKPKIEICKKPTNEERVKERARKYSRRLSDDDNSEDDRSDNDDSEDDSDESDYLMLRSSRSRKKISYQFTEYDEMINSAILDEGYDAPPDAPYGQSRGKDMATIEHALKQQEAEEREEELKITTQPEIKPENPVPAEVEQNEPPEAEEKEEVDMDSDFEPEKPRKLSRHLKKRRLNDLEPPSEDDDSDESFKGGSDTEVEDLSEESLEEIDDETEESNESWKDFRRSKKSKGRKVMRGKSGKKKGYRRDDFVVDSDDSDYGAGKRSRTRAAAKKRVSYKEFTSDEEEEEEYEWKSKKSKKRKLSGSETSDEEWEDEDDDDITTKKKKKKNAISDDEEDEEEEEMEEEEEEEEENDEDERYDSEREEKLAKSKKDKKAKSKPISDEEDDDEPEEDDEEEFEEKKSKKRHDVKESPKKSKSPKGKPAKKFEMRGKPRLSKARMMSLAENSDDSQETKTIPDAESGKVQSDSFGPNKNLSAEKPQSIPTAEVIPVTVTEVNKALPLHLVGPQKDVGEHQHNIPRDGPVHPMSGNVPPDHRQESLGPNVSQRIAPNLILPPGKPSALSQLTAFASKGPGHPGGPATHIHSVNPNSVDYPSSHHVQQIPPHPASSRPHGSDKEESDYSIMSLDAYGPPPPQMANMERFPSNFAPNSKNPDSRMPGPFHESIPPRDYPPRQPYPPQSANFPGDPRAFYDPQMMRPNHGNAGPYPHPNAHPGNSPYRQRSGPMHYGPNPGPRPGPGFYPQPGPGFYSRPGPMPRNSNRPPHLAQNMPPSTRPTGPHTLERPPPYPGPPHLYPPGHPASAMAAHFPPNAFYPHPGEFLPNGGFMIQNLLHAPLPNQPNPPNRANGLEGAATTGSPSITPNPTHTNSNGLPAATQGANQPPPSQPPTNQIAQPPPISSPSD</sequence>
<dbReference type="PROSITE" id="PS50016">
    <property type="entry name" value="ZF_PHD_2"/>
    <property type="match status" value="1"/>
</dbReference>
<feature type="compositionally biased region" description="Polar residues" evidence="6">
    <location>
        <begin position="1675"/>
        <end position="1692"/>
    </location>
</feature>
<dbReference type="PANTHER" id="PTHR14296:SF16">
    <property type="entry name" value="REMODELING AND SPACING FACTOR 1"/>
    <property type="match status" value="1"/>
</dbReference>
<dbReference type="InterPro" id="IPR011011">
    <property type="entry name" value="Znf_FYVE_PHD"/>
</dbReference>
<evidence type="ECO:0000256" key="4">
    <source>
        <dbReference type="PROSITE-ProRule" id="PRU00146"/>
    </source>
</evidence>
<dbReference type="EMBL" id="CAEY01001369">
    <property type="status" value="NOT_ANNOTATED_CDS"/>
    <property type="molecule type" value="Genomic_DNA"/>
</dbReference>
<dbReference type="HOGENOM" id="CLU_240181_0_0_1"/>
<feature type="compositionally biased region" description="Acidic residues" evidence="6">
    <location>
        <begin position="661"/>
        <end position="696"/>
    </location>
</feature>
<feature type="compositionally biased region" description="Basic residues" evidence="6">
    <location>
        <begin position="523"/>
        <end position="535"/>
    </location>
</feature>
<feature type="compositionally biased region" description="Polar residues" evidence="6">
    <location>
        <begin position="1286"/>
        <end position="1298"/>
    </location>
</feature>
<feature type="compositionally biased region" description="Basic and acidic residues" evidence="6">
    <location>
        <begin position="259"/>
        <end position="273"/>
    </location>
</feature>
<feature type="compositionally biased region" description="Polar residues" evidence="6">
    <location>
        <begin position="596"/>
        <end position="606"/>
    </location>
</feature>
<dbReference type="InterPro" id="IPR019786">
    <property type="entry name" value="Zinc_finger_PHD-type_CS"/>
</dbReference>
<feature type="compositionally biased region" description="Polar residues" evidence="6">
    <location>
        <begin position="1407"/>
        <end position="1422"/>
    </location>
</feature>
<feature type="coiled-coil region" evidence="5">
    <location>
        <begin position="783"/>
        <end position="813"/>
    </location>
</feature>
<feature type="compositionally biased region" description="Acidic residues" evidence="6">
    <location>
        <begin position="961"/>
        <end position="980"/>
    </location>
</feature>
<dbReference type="PROSITE" id="PS01359">
    <property type="entry name" value="ZF_PHD_1"/>
    <property type="match status" value="1"/>
</dbReference>
<dbReference type="InterPro" id="IPR013083">
    <property type="entry name" value="Znf_RING/FYVE/PHD"/>
</dbReference>
<dbReference type="GO" id="GO:0042393">
    <property type="term" value="F:histone binding"/>
    <property type="evidence" value="ECO:0007669"/>
    <property type="project" value="TreeGrafter"/>
</dbReference>
<proteinExistence type="predicted"/>
<dbReference type="GO" id="GO:0008270">
    <property type="term" value="F:zinc ion binding"/>
    <property type="evidence" value="ECO:0007669"/>
    <property type="project" value="UniProtKB-KW"/>
</dbReference>
<evidence type="ECO:0000256" key="5">
    <source>
        <dbReference type="SAM" id="Coils"/>
    </source>
</evidence>
<dbReference type="Proteomes" id="UP000015104">
    <property type="component" value="Unassembled WGS sequence"/>
</dbReference>
<feature type="compositionally biased region" description="Acidic residues" evidence="6">
    <location>
        <begin position="1130"/>
        <end position="1142"/>
    </location>
</feature>
<feature type="compositionally biased region" description="Basic and acidic residues" evidence="6">
    <location>
        <begin position="919"/>
        <end position="943"/>
    </location>
</feature>
<feature type="compositionally biased region" description="Acidic residues" evidence="6">
    <location>
        <begin position="1206"/>
        <end position="1221"/>
    </location>
</feature>
<feature type="compositionally biased region" description="Basic residues" evidence="6">
    <location>
        <begin position="1086"/>
        <end position="1098"/>
    </location>
</feature>
<keyword evidence="5" id="KW-0175">Coiled coil</keyword>
<feature type="compositionally biased region" description="Basic residues" evidence="6">
    <location>
        <begin position="631"/>
        <end position="645"/>
    </location>
</feature>
<dbReference type="PANTHER" id="PTHR14296">
    <property type="entry name" value="REMODELING AND SPACING FACTOR 1"/>
    <property type="match status" value="1"/>
</dbReference>
<dbReference type="Gene3D" id="3.30.40.10">
    <property type="entry name" value="Zinc/RING finger domain, C3HC4 (zinc finger)"/>
    <property type="match status" value="1"/>
</dbReference>
<dbReference type="CDD" id="cd15543">
    <property type="entry name" value="PHD_RSF1"/>
    <property type="match status" value="1"/>
</dbReference>
<evidence type="ECO:0000259" key="7">
    <source>
        <dbReference type="PROSITE" id="PS50016"/>
    </source>
</evidence>
<feature type="compositionally biased region" description="Acidic residues" evidence="6">
    <location>
        <begin position="1019"/>
        <end position="1040"/>
    </location>
</feature>
<feature type="compositionally biased region" description="Basic and acidic residues" evidence="6">
    <location>
        <begin position="1333"/>
        <end position="1346"/>
    </location>
</feature>
<dbReference type="Pfam" id="PF00628">
    <property type="entry name" value="PHD"/>
    <property type="match status" value="1"/>
</dbReference>
<feature type="domain" description="PHD-type" evidence="7">
    <location>
        <begin position="730"/>
        <end position="780"/>
    </location>
</feature>
<feature type="region of interest" description="Disordered" evidence="6">
    <location>
        <begin position="234"/>
        <end position="273"/>
    </location>
</feature>
<feature type="compositionally biased region" description="Acidic residues" evidence="6">
    <location>
        <begin position="853"/>
        <end position="874"/>
    </location>
</feature>
<evidence type="ECO:0000256" key="2">
    <source>
        <dbReference type="ARBA" id="ARBA00022771"/>
    </source>
</evidence>
<feature type="region of interest" description="Disordered" evidence="6">
    <location>
        <begin position="905"/>
        <end position="1304"/>
    </location>
</feature>
<feature type="compositionally biased region" description="Acidic residues" evidence="6">
    <location>
        <begin position="1155"/>
        <end position="1182"/>
    </location>
</feature>
<keyword evidence="1" id="KW-0479">Metal-binding</keyword>
<dbReference type="SUPFAM" id="SSF57903">
    <property type="entry name" value="FYVE/PHD zinc finger"/>
    <property type="match status" value="1"/>
</dbReference>
<dbReference type="InterPro" id="IPR028938">
    <property type="entry name" value="Rsf1-like"/>
</dbReference>
<name>T1K2Z2_TETUR</name>
<feature type="region of interest" description="Disordered" evidence="6">
    <location>
        <begin position="403"/>
        <end position="700"/>
    </location>
</feature>
<dbReference type="EnsemblMetazoa" id="tetur04g06810.1">
    <property type="protein sequence ID" value="tetur04g06810.1"/>
    <property type="gene ID" value="tetur04g06810"/>
</dbReference>
<dbReference type="SMART" id="SM00249">
    <property type="entry name" value="PHD"/>
    <property type="match status" value="1"/>
</dbReference>
<feature type="compositionally biased region" description="Basic residues" evidence="6">
    <location>
        <begin position="987"/>
        <end position="996"/>
    </location>
</feature>
<feature type="region of interest" description="Disordered" evidence="6">
    <location>
        <begin position="712"/>
        <end position="731"/>
    </location>
</feature>
<feature type="compositionally biased region" description="Pro residues" evidence="6">
    <location>
        <begin position="1715"/>
        <end position="1724"/>
    </location>
</feature>
<accession>T1K2Z2</accession>